<evidence type="ECO:0000256" key="2">
    <source>
        <dbReference type="SAM" id="SignalP"/>
    </source>
</evidence>
<gene>
    <name evidence="3" type="ORF">HNY73_016515</name>
</gene>
<keyword evidence="2" id="KW-0732">Signal</keyword>
<evidence type="ECO:0000313" key="3">
    <source>
        <dbReference type="EMBL" id="KAF8773907.1"/>
    </source>
</evidence>
<keyword evidence="1" id="KW-1133">Transmembrane helix</keyword>
<reference evidence="3" key="1">
    <citation type="journal article" date="2020" name="bioRxiv">
        <title>Chromosome-level reference genome of the European wasp spider Argiope bruennichi: a resource for studies on range expansion and evolutionary adaptation.</title>
        <authorList>
            <person name="Sheffer M.M."/>
            <person name="Hoppe A."/>
            <person name="Krehenwinkel H."/>
            <person name="Uhl G."/>
            <person name="Kuss A.W."/>
            <person name="Jensen L."/>
            <person name="Jensen C."/>
            <person name="Gillespie R.G."/>
            <person name="Hoff K.J."/>
            <person name="Prost S."/>
        </authorList>
    </citation>
    <scope>NUCLEOTIDE SEQUENCE</scope>
</reference>
<evidence type="ECO:0000256" key="1">
    <source>
        <dbReference type="SAM" id="Phobius"/>
    </source>
</evidence>
<keyword evidence="1" id="KW-0812">Transmembrane</keyword>
<dbReference type="Proteomes" id="UP000807504">
    <property type="component" value="Unassembled WGS sequence"/>
</dbReference>
<dbReference type="AlphaFoldDB" id="A0A8T0EJ14"/>
<accession>A0A8T0EJ14</accession>
<proteinExistence type="predicted"/>
<name>A0A8T0EJ14_ARGBR</name>
<keyword evidence="4" id="KW-1185">Reference proteome</keyword>
<reference evidence="3" key="2">
    <citation type="submission" date="2020-06" db="EMBL/GenBank/DDBJ databases">
        <authorList>
            <person name="Sheffer M."/>
        </authorList>
    </citation>
    <scope>NUCLEOTIDE SEQUENCE</scope>
</reference>
<dbReference type="EMBL" id="JABXBU010002227">
    <property type="protein sequence ID" value="KAF8773907.1"/>
    <property type="molecule type" value="Genomic_DNA"/>
</dbReference>
<keyword evidence="1" id="KW-0472">Membrane</keyword>
<evidence type="ECO:0000313" key="4">
    <source>
        <dbReference type="Proteomes" id="UP000807504"/>
    </source>
</evidence>
<protein>
    <submittedName>
        <fullName evidence="3">Uncharacterized protein</fullName>
    </submittedName>
</protein>
<sequence>MSIASVARLLRSILRFVSAEDAIHWFTESREENKKATEHNHVTMETITEASELPDTVQNITDDILLGTSPGPPLYLSPLFKRPSSTLSPGHAAILEMHANSQSNAIIYVMVVLGLYILGMSIVVIKYIRTERYEARLTRLFHNLVQRDHFFRLSRRRSSLPKCAPGIPTNIEDDLPLSPIIHIPDITSTIPTPDISDHMEEESKV</sequence>
<organism evidence="3 4">
    <name type="scientific">Argiope bruennichi</name>
    <name type="common">Wasp spider</name>
    <name type="synonym">Aranea bruennichi</name>
    <dbReference type="NCBI Taxonomy" id="94029"/>
    <lineage>
        <taxon>Eukaryota</taxon>
        <taxon>Metazoa</taxon>
        <taxon>Ecdysozoa</taxon>
        <taxon>Arthropoda</taxon>
        <taxon>Chelicerata</taxon>
        <taxon>Arachnida</taxon>
        <taxon>Araneae</taxon>
        <taxon>Araneomorphae</taxon>
        <taxon>Entelegynae</taxon>
        <taxon>Araneoidea</taxon>
        <taxon>Araneidae</taxon>
        <taxon>Argiope</taxon>
    </lineage>
</organism>
<feature type="chain" id="PRO_5035915955" evidence="2">
    <location>
        <begin position="20"/>
        <end position="205"/>
    </location>
</feature>
<feature type="transmembrane region" description="Helical" evidence="1">
    <location>
        <begin position="105"/>
        <end position="128"/>
    </location>
</feature>
<comment type="caution">
    <text evidence="3">The sequence shown here is derived from an EMBL/GenBank/DDBJ whole genome shotgun (WGS) entry which is preliminary data.</text>
</comment>
<feature type="signal peptide" evidence="2">
    <location>
        <begin position="1"/>
        <end position="19"/>
    </location>
</feature>